<dbReference type="Pfam" id="PF10590">
    <property type="entry name" value="PNP_phzG_C"/>
    <property type="match status" value="1"/>
</dbReference>
<evidence type="ECO:0000313" key="14">
    <source>
        <dbReference type="EMBL" id="CAG5130641.1"/>
    </source>
</evidence>
<evidence type="ECO:0000256" key="9">
    <source>
        <dbReference type="ARBA" id="ARBA00022643"/>
    </source>
</evidence>
<evidence type="ECO:0000256" key="10">
    <source>
        <dbReference type="ARBA" id="ARBA00023002"/>
    </source>
</evidence>
<dbReference type="NCBIfam" id="TIGR00558">
    <property type="entry name" value="pdxH"/>
    <property type="match status" value="1"/>
</dbReference>
<feature type="domain" description="Pyridoxine 5'-phosphate oxidase dimerisation C-terminal" evidence="13">
    <location>
        <begin position="270"/>
        <end position="324"/>
    </location>
</feature>
<dbReference type="PANTHER" id="PTHR10851:SF0">
    <property type="entry name" value="PYRIDOXINE-5'-PHOSPHATE OXIDASE"/>
    <property type="match status" value="1"/>
</dbReference>
<dbReference type="EMBL" id="CAJHNH020004168">
    <property type="protein sequence ID" value="CAG5130641.1"/>
    <property type="molecule type" value="Genomic_DNA"/>
</dbReference>
<dbReference type="InterPro" id="IPR000659">
    <property type="entry name" value="Pyridox_Oxase"/>
</dbReference>
<protein>
    <recommendedName>
        <fullName evidence="7">pyridoxal 5'-phosphate synthase</fullName>
        <ecNumber evidence="7">1.4.3.5</ecNumber>
    </recommendedName>
</protein>
<evidence type="ECO:0000259" key="13">
    <source>
        <dbReference type="Pfam" id="PF10590"/>
    </source>
</evidence>
<evidence type="ECO:0000256" key="6">
    <source>
        <dbReference type="ARBA" id="ARBA00011738"/>
    </source>
</evidence>
<dbReference type="GO" id="GO:0008615">
    <property type="term" value="P:pyridoxine biosynthetic process"/>
    <property type="evidence" value="ECO:0007669"/>
    <property type="project" value="UniProtKB-KW"/>
</dbReference>
<evidence type="ECO:0000256" key="7">
    <source>
        <dbReference type="ARBA" id="ARBA00012801"/>
    </source>
</evidence>
<dbReference type="EC" id="1.4.3.5" evidence="7"/>
<keyword evidence="11" id="KW-0664">Pyridoxine biosynthesis</keyword>
<comment type="caution">
    <text evidence="14">The sequence shown here is derived from an EMBL/GenBank/DDBJ whole genome shotgun (WGS) entry which is preliminary data.</text>
</comment>
<dbReference type="HAMAP" id="MF_01629">
    <property type="entry name" value="PdxH"/>
    <property type="match status" value="1"/>
</dbReference>
<evidence type="ECO:0000313" key="15">
    <source>
        <dbReference type="Proteomes" id="UP000678393"/>
    </source>
</evidence>
<dbReference type="Proteomes" id="UP000678393">
    <property type="component" value="Unassembled WGS sequence"/>
</dbReference>
<comment type="function">
    <text evidence="2">Catalyzes the oxidation of either pyridoxine 5'-phosphate (PNP) or pyridoxamine 5'-phosphate (PMP) into pyridoxal 5'-phosphate (PLP).</text>
</comment>
<evidence type="ECO:0000256" key="3">
    <source>
        <dbReference type="ARBA" id="ARBA00004738"/>
    </source>
</evidence>
<comment type="subunit">
    <text evidence="6">Homodimer.</text>
</comment>
<comment type="similarity">
    <text evidence="5">Belongs to the pyridoxamine 5'-phosphate oxidase family.</text>
</comment>
<evidence type="ECO:0000256" key="1">
    <source>
        <dbReference type="ARBA" id="ARBA00001917"/>
    </source>
</evidence>
<evidence type="ECO:0000259" key="12">
    <source>
        <dbReference type="Pfam" id="PF01243"/>
    </source>
</evidence>
<name>A0A8S3ZW77_9EUPU</name>
<organism evidence="14 15">
    <name type="scientific">Candidula unifasciata</name>
    <dbReference type="NCBI Taxonomy" id="100452"/>
    <lineage>
        <taxon>Eukaryota</taxon>
        <taxon>Metazoa</taxon>
        <taxon>Spiralia</taxon>
        <taxon>Lophotrochozoa</taxon>
        <taxon>Mollusca</taxon>
        <taxon>Gastropoda</taxon>
        <taxon>Heterobranchia</taxon>
        <taxon>Euthyneura</taxon>
        <taxon>Panpulmonata</taxon>
        <taxon>Eupulmonata</taxon>
        <taxon>Stylommatophora</taxon>
        <taxon>Helicina</taxon>
        <taxon>Helicoidea</taxon>
        <taxon>Geomitridae</taxon>
        <taxon>Candidula</taxon>
    </lineage>
</organism>
<dbReference type="Gene3D" id="2.30.110.10">
    <property type="entry name" value="Electron Transport, Fmn-binding Protein, Chain A"/>
    <property type="match status" value="1"/>
</dbReference>
<sequence>MKHIESLTFLGIAKHLTTNVPPCCIVKIEMSKLIIRLAHRSLVYASKRASFYDCNTLLKSSSTSNNVLMMVLYSQEIKSPQEASNSTMESAKQQNVSDMRKPYRSKDDVFDFDDLVSKEPYEQFQAWFEEAQKHDGIFEANAMALATATKDGTPSVRMVLMKGIDKQGIVFYTNFLSRKAQELAENPKCSLMFYWEPLKKMVRIEGSVERVSEAESTTYFHSRPRTSQISACVSLQSSLVQSRQALEEKYEELLNKYSDDNVPIPKPDYWGGFRVVPHRFEFWQGQTNRLHDRIVFRLPRDGETIDPEITHKGTDGWVYERLMP</sequence>
<dbReference type="InterPro" id="IPR011576">
    <property type="entry name" value="Pyridox_Oxase_N"/>
</dbReference>
<dbReference type="InterPro" id="IPR019740">
    <property type="entry name" value="Pyridox_Oxase_CS"/>
</dbReference>
<dbReference type="InterPro" id="IPR012349">
    <property type="entry name" value="Split_barrel_FMN-bd"/>
</dbReference>
<dbReference type="GO" id="GO:0010181">
    <property type="term" value="F:FMN binding"/>
    <property type="evidence" value="ECO:0007669"/>
    <property type="project" value="InterPro"/>
</dbReference>
<dbReference type="PROSITE" id="PS01064">
    <property type="entry name" value="PYRIDOX_OXIDASE"/>
    <property type="match status" value="1"/>
</dbReference>
<evidence type="ECO:0000256" key="2">
    <source>
        <dbReference type="ARBA" id="ARBA00003691"/>
    </source>
</evidence>
<keyword evidence="9" id="KW-0288">FMN</keyword>
<comment type="cofactor">
    <cofactor evidence="1">
        <name>FMN</name>
        <dbReference type="ChEBI" id="CHEBI:58210"/>
    </cofactor>
</comment>
<dbReference type="SUPFAM" id="SSF50475">
    <property type="entry name" value="FMN-binding split barrel"/>
    <property type="match status" value="1"/>
</dbReference>
<proteinExistence type="inferred from homology"/>
<dbReference type="InterPro" id="IPR019576">
    <property type="entry name" value="Pyridoxamine_oxidase_dimer_C"/>
</dbReference>
<keyword evidence="10" id="KW-0560">Oxidoreductase</keyword>
<dbReference type="OrthoDB" id="303614at2759"/>
<keyword evidence="15" id="KW-1185">Reference proteome</keyword>
<gene>
    <name evidence="14" type="ORF">CUNI_LOCUS16199</name>
</gene>
<dbReference type="FunFam" id="2.30.110.10:FF:000005">
    <property type="entry name" value="NAD(P)H-hydrate epimerase"/>
    <property type="match status" value="1"/>
</dbReference>
<evidence type="ECO:0000256" key="8">
    <source>
        <dbReference type="ARBA" id="ARBA00022630"/>
    </source>
</evidence>
<comment type="pathway">
    <text evidence="4">Cofactor metabolism; pyridoxal 5'-phosphate salvage; pyridoxal 5'-phosphate from pyridoxine 5'-phosphate: step 1/1.</text>
</comment>
<dbReference type="Pfam" id="PF01243">
    <property type="entry name" value="PNPOx_N"/>
    <property type="match status" value="1"/>
</dbReference>
<evidence type="ECO:0000256" key="5">
    <source>
        <dbReference type="ARBA" id="ARBA00007301"/>
    </source>
</evidence>
<dbReference type="AlphaFoldDB" id="A0A8S3ZW77"/>
<keyword evidence="8" id="KW-0285">Flavoprotein</keyword>
<evidence type="ECO:0000256" key="4">
    <source>
        <dbReference type="ARBA" id="ARBA00005037"/>
    </source>
</evidence>
<evidence type="ECO:0000256" key="11">
    <source>
        <dbReference type="ARBA" id="ARBA00023096"/>
    </source>
</evidence>
<accession>A0A8S3ZW77</accession>
<dbReference type="NCBIfam" id="NF004231">
    <property type="entry name" value="PRK05679.1"/>
    <property type="match status" value="1"/>
</dbReference>
<feature type="domain" description="Pyridoxamine 5'-phosphate oxidase N-terminal" evidence="12">
    <location>
        <begin position="138"/>
        <end position="253"/>
    </location>
</feature>
<reference evidence="14" key="1">
    <citation type="submission" date="2021-04" db="EMBL/GenBank/DDBJ databases">
        <authorList>
            <consortium name="Molecular Ecology Group"/>
        </authorList>
    </citation>
    <scope>NUCLEOTIDE SEQUENCE</scope>
</reference>
<dbReference type="PANTHER" id="PTHR10851">
    <property type="entry name" value="PYRIDOXINE-5-PHOSPHATE OXIDASE"/>
    <property type="match status" value="1"/>
</dbReference>
<dbReference type="GO" id="GO:0004733">
    <property type="term" value="F:pyridoxamine phosphate oxidase activity"/>
    <property type="evidence" value="ECO:0007669"/>
    <property type="project" value="UniProtKB-EC"/>
</dbReference>
<comment type="pathway">
    <text evidence="3">Cofactor metabolism; pyridoxal 5'-phosphate salvage; pyridoxal 5'-phosphate from pyridoxamine 5'-phosphate: step 1/1.</text>
</comment>